<protein>
    <recommendedName>
        <fullName evidence="6">SURF1-like protein</fullName>
    </recommendedName>
</protein>
<gene>
    <name evidence="7" type="ORF">LPW39_12800</name>
</gene>
<keyword evidence="4 6" id="KW-1133">Transmembrane helix</keyword>
<dbReference type="InterPro" id="IPR002994">
    <property type="entry name" value="Surf1/Shy1"/>
</dbReference>
<dbReference type="EMBL" id="JAJNCT010000010">
    <property type="protein sequence ID" value="MCD2166014.1"/>
    <property type="molecule type" value="Genomic_DNA"/>
</dbReference>
<keyword evidence="5 6" id="KW-0472">Membrane</keyword>
<dbReference type="CDD" id="cd06662">
    <property type="entry name" value="SURF1"/>
    <property type="match status" value="1"/>
</dbReference>
<comment type="similarity">
    <text evidence="2 6">Belongs to the SURF1 family.</text>
</comment>
<keyword evidence="6" id="KW-1003">Cell membrane</keyword>
<evidence type="ECO:0000256" key="3">
    <source>
        <dbReference type="ARBA" id="ARBA00022692"/>
    </source>
</evidence>
<evidence type="ECO:0000313" key="7">
    <source>
        <dbReference type="EMBL" id="MCD2166014.1"/>
    </source>
</evidence>
<accession>A0AAW4XWS3</accession>
<dbReference type="RefSeq" id="WP_230775366.1">
    <property type="nucleotide sequence ID" value="NZ_JAJNCT010000010.1"/>
</dbReference>
<evidence type="ECO:0000256" key="4">
    <source>
        <dbReference type="ARBA" id="ARBA00022989"/>
    </source>
</evidence>
<name>A0AAW4XWS3_9BURK</name>
<evidence type="ECO:0000256" key="2">
    <source>
        <dbReference type="ARBA" id="ARBA00007165"/>
    </source>
</evidence>
<evidence type="ECO:0000313" key="8">
    <source>
        <dbReference type="Proteomes" id="UP001199260"/>
    </source>
</evidence>
<dbReference type="AlphaFoldDB" id="A0AAW4XWS3"/>
<feature type="transmembrane region" description="Helical" evidence="6">
    <location>
        <begin position="21"/>
        <end position="43"/>
    </location>
</feature>
<organism evidence="7 8">
    <name type="scientific">Comamonas koreensis</name>
    <dbReference type="NCBI Taxonomy" id="160825"/>
    <lineage>
        <taxon>Bacteria</taxon>
        <taxon>Pseudomonadati</taxon>
        <taxon>Pseudomonadota</taxon>
        <taxon>Betaproteobacteria</taxon>
        <taxon>Burkholderiales</taxon>
        <taxon>Comamonadaceae</taxon>
        <taxon>Comamonas</taxon>
    </lineage>
</organism>
<dbReference type="Pfam" id="PF02104">
    <property type="entry name" value="SURF1"/>
    <property type="match status" value="1"/>
</dbReference>
<evidence type="ECO:0000256" key="6">
    <source>
        <dbReference type="RuleBase" id="RU363076"/>
    </source>
</evidence>
<dbReference type="PANTHER" id="PTHR23427">
    <property type="entry name" value="SURFEIT LOCUS PROTEIN"/>
    <property type="match status" value="1"/>
</dbReference>
<dbReference type="PROSITE" id="PS50895">
    <property type="entry name" value="SURF1"/>
    <property type="match status" value="1"/>
</dbReference>
<dbReference type="GO" id="GO:0005886">
    <property type="term" value="C:plasma membrane"/>
    <property type="evidence" value="ECO:0007669"/>
    <property type="project" value="UniProtKB-SubCell"/>
</dbReference>
<comment type="caution">
    <text evidence="7">The sequence shown here is derived from an EMBL/GenBank/DDBJ whole genome shotgun (WGS) entry which is preliminary data.</text>
</comment>
<proteinExistence type="inferred from homology"/>
<dbReference type="InterPro" id="IPR045214">
    <property type="entry name" value="Surf1/Surf4"/>
</dbReference>
<reference evidence="7 8" key="1">
    <citation type="submission" date="2021-11" db="EMBL/GenBank/DDBJ databases">
        <title>Genome sequence.</title>
        <authorList>
            <person name="Sun Q."/>
        </authorList>
    </citation>
    <scope>NUCLEOTIDE SEQUENCE [LARGE SCALE GENOMIC DNA]</scope>
    <source>
        <strain evidence="7 8">KCTC 12005</strain>
    </source>
</reference>
<feature type="transmembrane region" description="Helical" evidence="6">
    <location>
        <begin position="236"/>
        <end position="256"/>
    </location>
</feature>
<sequence>MPAPSASSSIPNTATERRAKLRWVLITVAAAASMLLTASLGFWQLRRADQKLAYQAQLEARAALPALDGASLLQPMGEAERASLQHRQVVLRGEWLPQYTVYLDNRQMQARPGFYVLTPLRLAGPVAPGQPQTVLVQRGWVLRNFEDRLALPEVQTPAGTVQLEGRVAGQPARLFELQTSAGNPGVSRIRQNLDTDGYAQETGQPLAALTVVQTGPATEGLLRDWPVVGSGVEKHYGYAFQWFGLCSLIAILYVWFQIVRRVLRRRSHPGPAAR</sequence>
<evidence type="ECO:0000256" key="1">
    <source>
        <dbReference type="ARBA" id="ARBA00004370"/>
    </source>
</evidence>
<dbReference type="Proteomes" id="UP001199260">
    <property type="component" value="Unassembled WGS sequence"/>
</dbReference>
<evidence type="ECO:0000256" key="5">
    <source>
        <dbReference type="ARBA" id="ARBA00023136"/>
    </source>
</evidence>
<keyword evidence="8" id="KW-1185">Reference proteome</keyword>
<comment type="subcellular location">
    <subcellularLocation>
        <location evidence="6">Cell membrane</location>
        <topology evidence="6">Multi-pass membrane protein</topology>
    </subcellularLocation>
    <subcellularLocation>
        <location evidence="1">Membrane</location>
    </subcellularLocation>
</comment>
<dbReference type="PANTHER" id="PTHR23427:SF2">
    <property type="entry name" value="SURFEIT LOCUS PROTEIN 1"/>
    <property type="match status" value="1"/>
</dbReference>
<keyword evidence="3 6" id="KW-0812">Transmembrane</keyword>